<evidence type="ECO:0000259" key="3">
    <source>
        <dbReference type="Pfam" id="PF05548"/>
    </source>
</evidence>
<dbReference type="EMBL" id="BNCQ01000044">
    <property type="protein sequence ID" value="GIM12512.1"/>
    <property type="molecule type" value="Genomic_DNA"/>
</dbReference>
<feature type="compositionally biased region" description="Pro residues" evidence="1">
    <location>
        <begin position="604"/>
        <end position="642"/>
    </location>
</feature>
<dbReference type="InterPro" id="IPR008752">
    <property type="entry name" value="Peptidase_M11"/>
</dbReference>
<proteinExistence type="predicted"/>
<dbReference type="Proteomes" id="UP000722791">
    <property type="component" value="Unassembled WGS sequence"/>
</dbReference>
<evidence type="ECO:0000313" key="5">
    <source>
        <dbReference type="Proteomes" id="UP000722791"/>
    </source>
</evidence>
<evidence type="ECO:0000313" key="4">
    <source>
        <dbReference type="EMBL" id="GIM12512.1"/>
    </source>
</evidence>
<accession>A0A8J4GRJ2</accession>
<protein>
    <recommendedName>
        <fullName evidence="3">Peptidase M11 gametolysin domain-containing protein</fullName>
    </recommendedName>
</protein>
<feature type="compositionally biased region" description="Pro residues" evidence="1">
    <location>
        <begin position="537"/>
        <end position="597"/>
    </location>
</feature>
<dbReference type="AlphaFoldDB" id="A0A8J4GRJ2"/>
<evidence type="ECO:0000256" key="1">
    <source>
        <dbReference type="SAM" id="MobiDB-lite"/>
    </source>
</evidence>
<evidence type="ECO:0000256" key="2">
    <source>
        <dbReference type="SAM" id="SignalP"/>
    </source>
</evidence>
<gene>
    <name evidence="4" type="ORF">Vretimale_15844</name>
</gene>
<feature type="compositionally biased region" description="Acidic residues" evidence="1">
    <location>
        <begin position="522"/>
        <end position="534"/>
    </location>
</feature>
<dbReference type="SUPFAM" id="SSF55486">
    <property type="entry name" value="Metalloproteases ('zincins'), catalytic domain"/>
    <property type="match status" value="1"/>
</dbReference>
<keyword evidence="2" id="KW-0732">Signal</keyword>
<dbReference type="PANTHER" id="PTHR24216">
    <property type="entry name" value="PAXILLIN-RELATED"/>
    <property type="match status" value="1"/>
</dbReference>
<dbReference type="PANTHER" id="PTHR24216:SF65">
    <property type="entry name" value="PAXILLIN-LIKE PROTEIN 1"/>
    <property type="match status" value="1"/>
</dbReference>
<dbReference type="PRINTS" id="PR01217">
    <property type="entry name" value="PRICHEXTENSN"/>
</dbReference>
<feature type="signal peptide" evidence="2">
    <location>
        <begin position="1"/>
        <end position="40"/>
    </location>
</feature>
<feature type="domain" description="Peptidase M11 gametolysin" evidence="3">
    <location>
        <begin position="156"/>
        <end position="473"/>
    </location>
</feature>
<sequence length="642" mass="70205">MATSSSAGRRMAAASCFVTPARLASCCLLLLVVQLLRTSGSKVVVQEKKEPVGGMLTGTIMSLELPGSGGLTEQTSYYLTTTQHDAGDIIYRLAFCDGVLPEDIPMSAPVTVVYDEIIDGVVHSCTPPRESDDGQRQRRRALLGETITVPLEPRILVYITSFCGFPEPPVVSNPEEIMDLFFRTGDRRGRTLANYYNTCSYGQVTLLPKNVKVVGPVQIPCTGNLLTTRYFNSGSNFSSNSCNHDNLLKWQLWLDTFAAANQRLGINPSDYHHQVMLLPKSLSLKTEGCGGFSGLATRGPSSYEKTAINSWGRGLIWWSGDSVDRLEILLHEIGHTYGMAHGNIPGGCELRDQCDHTCTMGAYGGQGIRCLNAAHNWQIGWGRPFLELSNESLPYGKPTAPIRIPLQLSAKNSSVVVTGAGMPVNQRLFLSVRMNDYPYDLPYSFAGDTPHLLMHTYNGTVLSSYVATIHVGDLSVDSVWRDPDSDLVVRFDSWDKKTNAASVRICRRSSRQQEVNCKNGLDDDCDFLTDIEDPDCPKPPSPPIPPSPPSPPPLPSPPAPHPRLPPQPSPKPPSPKPPSPPRPSPRPPRPQPSPPSYPIRLQSPRPPPPKRPSPRPPRSPQAPRNPPSPRRQTPPPRAGAKP</sequence>
<feature type="chain" id="PRO_5035307461" description="Peptidase M11 gametolysin domain-containing protein" evidence="2">
    <location>
        <begin position="41"/>
        <end position="642"/>
    </location>
</feature>
<organism evidence="4 5">
    <name type="scientific">Volvox reticuliferus</name>
    <dbReference type="NCBI Taxonomy" id="1737510"/>
    <lineage>
        <taxon>Eukaryota</taxon>
        <taxon>Viridiplantae</taxon>
        <taxon>Chlorophyta</taxon>
        <taxon>core chlorophytes</taxon>
        <taxon>Chlorophyceae</taxon>
        <taxon>CS clade</taxon>
        <taxon>Chlamydomonadales</taxon>
        <taxon>Volvocaceae</taxon>
        <taxon>Volvox</taxon>
    </lineage>
</organism>
<reference evidence="4" key="1">
    <citation type="journal article" date="2021" name="Proc. Natl. Acad. Sci. U.S.A.">
        <title>Three genomes in the algal genus Volvox reveal the fate of a haploid sex-determining region after a transition to homothallism.</title>
        <authorList>
            <person name="Yamamoto K."/>
            <person name="Hamaji T."/>
            <person name="Kawai-Toyooka H."/>
            <person name="Matsuzaki R."/>
            <person name="Takahashi F."/>
            <person name="Nishimura Y."/>
            <person name="Kawachi M."/>
            <person name="Noguchi H."/>
            <person name="Minakuchi Y."/>
            <person name="Umen J.G."/>
            <person name="Toyoda A."/>
            <person name="Nozaki H."/>
        </authorList>
    </citation>
    <scope>NUCLEOTIDE SEQUENCE</scope>
    <source>
        <strain evidence="4">NIES-3785</strain>
    </source>
</reference>
<name>A0A8J4GRJ2_9CHLO</name>
<feature type="region of interest" description="Disordered" evidence="1">
    <location>
        <begin position="517"/>
        <end position="642"/>
    </location>
</feature>
<comment type="caution">
    <text evidence="4">The sequence shown here is derived from an EMBL/GenBank/DDBJ whole genome shotgun (WGS) entry which is preliminary data.</text>
</comment>
<dbReference type="Pfam" id="PF05548">
    <property type="entry name" value="Peptidase_M11"/>
    <property type="match status" value="1"/>
</dbReference>